<protein>
    <submittedName>
        <fullName evidence="1">DinB family protein</fullName>
    </submittedName>
</protein>
<dbReference type="EMBL" id="JAHDYS010000008">
    <property type="protein sequence ID" value="MBT1072185.1"/>
    <property type="molecule type" value="Genomic_DNA"/>
</dbReference>
<comment type="caution">
    <text evidence="1">The sequence shown here is derived from an EMBL/GenBank/DDBJ whole genome shotgun (WGS) entry which is preliminary data.</text>
</comment>
<sequence>MKRENEVLRSELVALLSGEHAHMSFEEVVAEIPLPRINDKPPRTPYSLWHFVEHIRIAQWDILEFIRNPLHISPDYPLGYRPSPDAQTDEEGWLKTLEEVLSDLHSLKEIVLDPHTELFAPLPHAPSYTIFREILTAADHNAYHIGELALVRQVMGLWPANLPYLTGKAD</sequence>
<dbReference type="Proteomes" id="UP000784128">
    <property type="component" value="Unassembled WGS sequence"/>
</dbReference>
<accession>A0ABS5U958</accession>
<dbReference type="Gene3D" id="1.20.120.450">
    <property type="entry name" value="dinb family like domain"/>
    <property type="match status" value="1"/>
</dbReference>
<dbReference type="SUPFAM" id="SSF109854">
    <property type="entry name" value="DinB/YfiT-like putative metalloenzymes"/>
    <property type="match status" value="1"/>
</dbReference>
<organism evidence="1 2">
    <name type="scientific">Pelotalea chapellei</name>
    <dbReference type="NCBI Taxonomy" id="44671"/>
    <lineage>
        <taxon>Bacteria</taxon>
        <taxon>Pseudomonadati</taxon>
        <taxon>Thermodesulfobacteriota</taxon>
        <taxon>Desulfuromonadia</taxon>
        <taxon>Geobacterales</taxon>
        <taxon>Geobacteraceae</taxon>
        <taxon>Pelotalea</taxon>
    </lineage>
</organism>
<dbReference type="InterPro" id="IPR034660">
    <property type="entry name" value="DinB/YfiT-like"/>
</dbReference>
<dbReference type="RefSeq" id="WP_214298795.1">
    <property type="nucleotide sequence ID" value="NZ_JAHDYS010000008.1"/>
</dbReference>
<keyword evidence="2" id="KW-1185">Reference proteome</keyword>
<gene>
    <name evidence="1" type="ORF">KJB30_10345</name>
</gene>
<evidence type="ECO:0000313" key="1">
    <source>
        <dbReference type="EMBL" id="MBT1072185.1"/>
    </source>
</evidence>
<evidence type="ECO:0000313" key="2">
    <source>
        <dbReference type="Proteomes" id="UP000784128"/>
    </source>
</evidence>
<name>A0ABS5U958_9BACT</name>
<proteinExistence type="predicted"/>
<reference evidence="1 2" key="1">
    <citation type="submission" date="2021-05" db="EMBL/GenBank/DDBJ databases">
        <title>The draft genome of Geobacter chapellei DSM 13688.</title>
        <authorList>
            <person name="Xu Z."/>
            <person name="Masuda Y."/>
            <person name="Itoh H."/>
            <person name="Senoo K."/>
        </authorList>
    </citation>
    <scope>NUCLEOTIDE SEQUENCE [LARGE SCALE GENOMIC DNA]</scope>
    <source>
        <strain evidence="1 2">DSM 13688</strain>
    </source>
</reference>